<dbReference type="EMBL" id="CP116341">
    <property type="protein sequence ID" value="WOV83760.1"/>
    <property type="molecule type" value="Genomic_DNA"/>
</dbReference>
<evidence type="ECO:0000313" key="3">
    <source>
        <dbReference type="EMBL" id="WOV83760.1"/>
    </source>
</evidence>
<dbReference type="PROSITE" id="PS51257">
    <property type="entry name" value="PROKAR_LIPOPROTEIN"/>
    <property type="match status" value="1"/>
</dbReference>
<gene>
    <name evidence="3" type="ORF">PGH26_12875</name>
</gene>
<dbReference type="RefSeq" id="WP_323691448.1">
    <property type="nucleotide sequence ID" value="NZ_CP116341.1"/>
</dbReference>
<feature type="chain" id="PRO_5047352862" description="Lipoprotein" evidence="2">
    <location>
        <begin position="22"/>
        <end position="297"/>
    </location>
</feature>
<protein>
    <recommendedName>
        <fullName evidence="5">Lipoprotein</fullName>
    </recommendedName>
</protein>
<organism evidence="3 4">
    <name type="scientific">Sporosarcina jeotgali</name>
    <dbReference type="NCBI Taxonomy" id="3020056"/>
    <lineage>
        <taxon>Bacteria</taxon>
        <taxon>Bacillati</taxon>
        <taxon>Bacillota</taxon>
        <taxon>Bacilli</taxon>
        <taxon>Bacillales</taxon>
        <taxon>Caryophanaceae</taxon>
        <taxon>Sporosarcina</taxon>
    </lineage>
</organism>
<proteinExistence type="predicted"/>
<evidence type="ECO:0000313" key="4">
    <source>
        <dbReference type="Proteomes" id="UP001303532"/>
    </source>
</evidence>
<sequence length="297" mass="33399">MKKTTLLLLILILLTACSSKKEGAQLENTGDTNASTQNRKELSNLEEENTPSSSGGTIESETSDEDGQLYDEAKMRTVKIPSVFDQEGNFPKNLTQEEYEQLSKEKGIVRFALEDHPVRGITSQGGKATNVTNLADVLIDITESLAYQLPESAVPEAYQLFQQTRAEEFKNTPDSEYRTWNEATNLERSIMQIVLLAAPSLNDLGYLIKNDEYEHPVFPIIQEDFFNLGSPTVLVPGPQSGTDLVLFDEMMKIKTMWEEIGRFESPADHKEAFVETYNTLRSETNNLIVRVNYALTE</sequence>
<accession>A0ABZ0KU36</accession>
<feature type="compositionally biased region" description="Polar residues" evidence="1">
    <location>
        <begin position="26"/>
        <end position="37"/>
    </location>
</feature>
<feature type="region of interest" description="Disordered" evidence="1">
    <location>
        <begin position="25"/>
        <end position="66"/>
    </location>
</feature>
<keyword evidence="2" id="KW-0732">Signal</keyword>
<reference evidence="3 4" key="1">
    <citation type="submission" date="2023-01" db="EMBL/GenBank/DDBJ databases">
        <title>Sporosarcina sp. nov., isolated from Korean tranditional fermented seafood 'Jeotgal'.</title>
        <authorList>
            <person name="Yang A.-I."/>
        </authorList>
    </citation>
    <scope>NUCLEOTIDE SEQUENCE [LARGE SCALE GENOMIC DNA]</scope>
    <source>
        <strain evidence="3 4">B2O-1</strain>
    </source>
</reference>
<name>A0ABZ0KU36_9BACL</name>
<evidence type="ECO:0000256" key="1">
    <source>
        <dbReference type="SAM" id="MobiDB-lite"/>
    </source>
</evidence>
<dbReference type="Proteomes" id="UP001303532">
    <property type="component" value="Chromosome"/>
</dbReference>
<feature type="signal peptide" evidence="2">
    <location>
        <begin position="1"/>
        <end position="21"/>
    </location>
</feature>
<evidence type="ECO:0000256" key="2">
    <source>
        <dbReference type="SAM" id="SignalP"/>
    </source>
</evidence>
<keyword evidence="4" id="KW-1185">Reference proteome</keyword>
<evidence type="ECO:0008006" key="5">
    <source>
        <dbReference type="Google" id="ProtNLM"/>
    </source>
</evidence>